<accession>A0A6J6EG31</accession>
<dbReference type="AlphaFoldDB" id="A0A6J6EG31"/>
<evidence type="ECO:0000313" key="1">
    <source>
        <dbReference type="EMBL" id="CAB4574806.1"/>
    </source>
</evidence>
<name>A0A6J6EG31_9ZZZZ</name>
<sequence length="172" mass="19512">MSEHYALRAGTALRIGSLVWPRPYFPTLHERASLIAQVLPAWAIASGRTAGWVWTGMGQPEPWSVLRPAQPAPSPLERMEWGARTLNPVHHPVQRIQGLRLVTPEATAVDILLHDSCPDVAGAQVVMLSSFSTLSLRERCHERRMTQRRRRRLERLLSAVDALRERYPDITR</sequence>
<evidence type="ECO:0000313" key="2">
    <source>
        <dbReference type="EMBL" id="CAB4638331.1"/>
    </source>
</evidence>
<reference evidence="1" key="1">
    <citation type="submission" date="2020-05" db="EMBL/GenBank/DDBJ databases">
        <authorList>
            <person name="Chiriac C."/>
            <person name="Salcher M."/>
            <person name="Ghai R."/>
            <person name="Kavagutti S V."/>
        </authorList>
    </citation>
    <scope>NUCLEOTIDE SEQUENCE</scope>
</reference>
<dbReference type="EMBL" id="CAEZVY010000024">
    <property type="protein sequence ID" value="CAB4638331.1"/>
    <property type="molecule type" value="Genomic_DNA"/>
</dbReference>
<dbReference type="EMBL" id="CAEZTM010000044">
    <property type="protein sequence ID" value="CAB4574806.1"/>
    <property type="molecule type" value="Genomic_DNA"/>
</dbReference>
<organism evidence="1">
    <name type="scientific">freshwater metagenome</name>
    <dbReference type="NCBI Taxonomy" id="449393"/>
    <lineage>
        <taxon>unclassified sequences</taxon>
        <taxon>metagenomes</taxon>
        <taxon>ecological metagenomes</taxon>
    </lineage>
</organism>
<protein>
    <submittedName>
        <fullName evidence="1">Unannotated protein</fullName>
    </submittedName>
</protein>
<gene>
    <name evidence="1" type="ORF">UFOPK1684_00975</name>
    <name evidence="2" type="ORF">UFOPK2158_00350</name>
</gene>
<proteinExistence type="predicted"/>